<reference evidence="1" key="1">
    <citation type="submission" date="2021-03" db="EMBL/GenBank/DDBJ databases">
        <title>Antimicrobial resistance genes in bacteria isolated from Japanese honey, and their potential for conferring macrolide and lincosamide resistance in the American foulbrood pathogen Paenibacillus larvae.</title>
        <authorList>
            <person name="Okamoto M."/>
            <person name="Kumagai M."/>
            <person name="Kanamori H."/>
            <person name="Takamatsu D."/>
        </authorList>
    </citation>
    <scope>NUCLEOTIDE SEQUENCE</scope>
    <source>
        <strain evidence="1">J27TS8</strain>
    </source>
</reference>
<organism evidence="1 2">
    <name type="scientific">Robertmurraya siralis</name>
    <dbReference type="NCBI Taxonomy" id="77777"/>
    <lineage>
        <taxon>Bacteria</taxon>
        <taxon>Bacillati</taxon>
        <taxon>Bacillota</taxon>
        <taxon>Bacilli</taxon>
        <taxon>Bacillales</taxon>
        <taxon>Bacillaceae</taxon>
        <taxon>Robertmurraya</taxon>
    </lineage>
</organism>
<dbReference type="AlphaFoldDB" id="A0A919WHQ0"/>
<comment type="caution">
    <text evidence="1">The sequence shown here is derived from an EMBL/GenBank/DDBJ whole genome shotgun (WGS) entry which is preliminary data.</text>
</comment>
<gene>
    <name evidence="1" type="ORF">J27TS8_18990</name>
</gene>
<proteinExistence type="predicted"/>
<dbReference type="EMBL" id="BORC01000002">
    <property type="protein sequence ID" value="GIN61906.1"/>
    <property type="molecule type" value="Genomic_DNA"/>
</dbReference>
<sequence>MNKEKKYEKDLFPPVKKYFSKLNYEVYGEVNDCDVVAVKADELIIIELKLHFNSDLLIQATNRQRLTDQVYVAIPKPRFKRNSKKWHDMCHLLKRLELGLIMVTFLKSTTKLEVILEPGPYDRKYSIQSYKRKRQKLFDEIKGRNINDNIGGSNQIKIMTAYKENCIQIATCFLQYGPLSPKKLRQLGTGDKTLSILSQNHYGWFRRIARGVYDLSELGKKELANFPEAVSYYTSLNKQST</sequence>
<name>A0A919WHQ0_9BACI</name>
<dbReference type="SUPFAM" id="SSF52980">
    <property type="entry name" value="Restriction endonuclease-like"/>
    <property type="match status" value="1"/>
</dbReference>
<dbReference type="Proteomes" id="UP000682111">
    <property type="component" value="Unassembled WGS sequence"/>
</dbReference>
<dbReference type="Pfam" id="PF09929">
    <property type="entry name" value="DUF2161"/>
    <property type="match status" value="1"/>
</dbReference>
<dbReference type="RefSeq" id="WP_095313222.1">
    <property type="nucleotide sequence ID" value="NZ_BORC01000002.1"/>
</dbReference>
<evidence type="ECO:0000313" key="1">
    <source>
        <dbReference type="EMBL" id="GIN61906.1"/>
    </source>
</evidence>
<accession>A0A919WHQ0</accession>
<keyword evidence="2" id="KW-1185">Reference proteome</keyword>
<protein>
    <submittedName>
        <fullName evidence="1">Uncharacterized protein</fullName>
    </submittedName>
</protein>
<dbReference type="InterPro" id="IPR011335">
    <property type="entry name" value="Restrct_endonuc-II-like"/>
</dbReference>
<dbReference type="InterPro" id="IPR018679">
    <property type="entry name" value="DUF2161"/>
</dbReference>
<evidence type="ECO:0000313" key="2">
    <source>
        <dbReference type="Proteomes" id="UP000682111"/>
    </source>
</evidence>